<evidence type="ECO:0000259" key="5">
    <source>
        <dbReference type="Pfam" id="PF06441"/>
    </source>
</evidence>
<sequence length="391" mass="42971">MRSFTFEVDRAEIDLLRQRLAATRWPEPLPGVADWSKGVPVDQARQWAAELAAFDVEALRAELNALPQFVTEIDGESIHFVHVRSERADANGLLLLHGWPGTVVELIDLIEPLTAPPSDVPAYHVVLPSHPGTGLSGPTRQPGWGVDRTARAYAALMSDLGYDGYLVQGGDHGAVLAPHLGRVDAAHVRGVHVNAASLGFIPMGPVDEATMAGMTAVERRRMAMIDAFMTDGNAYNLMQATRPQTIGYGLEDSPIALLTWIVEKVEAWTHTPQALVDSHYRNRHLANVLLYWLTRTATSTANNVYAEYSRLFADPTAFEISGVPTAVIAYAEDPSIRQFAEQTNRIVRWTDRDEGGHFAALEQPASLIEDLRSFTRSLPVPAAPQHEHRQG</sequence>
<dbReference type="OrthoDB" id="4654311at2"/>
<dbReference type="Proteomes" id="UP000199103">
    <property type="component" value="Chromosome I"/>
</dbReference>
<dbReference type="GO" id="GO:0097176">
    <property type="term" value="P:epoxide metabolic process"/>
    <property type="evidence" value="ECO:0007669"/>
    <property type="project" value="TreeGrafter"/>
</dbReference>
<dbReference type="Gene3D" id="3.40.50.1820">
    <property type="entry name" value="alpha/beta hydrolase"/>
    <property type="match status" value="1"/>
</dbReference>
<dbReference type="GO" id="GO:0004301">
    <property type="term" value="F:epoxide hydrolase activity"/>
    <property type="evidence" value="ECO:0007669"/>
    <property type="project" value="TreeGrafter"/>
</dbReference>
<dbReference type="PANTHER" id="PTHR21661">
    <property type="entry name" value="EPOXIDE HYDROLASE 1-RELATED"/>
    <property type="match status" value="1"/>
</dbReference>
<reference evidence="6 7" key="1">
    <citation type="submission" date="2016-10" db="EMBL/GenBank/DDBJ databases">
        <authorList>
            <person name="de Groot N.N."/>
        </authorList>
    </citation>
    <scope>NUCLEOTIDE SEQUENCE [LARGE SCALE GENOMIC DNA]</scope>
    <source>
        <strain evidence="6 7">DSM 21800</strain>
    </source>
</reference>
<evidence type="ECO:0000256" key="2">
    <source>
        <dbReference type="ARBA" id="ARBA00022797"/>
    </source>
</evidence>
<dbReference type="Pfam" id="PF06441">
    <property type="entry name" value="EHN"/>
    <property type="match status" value="1"/>
</dbReference>
<accession>A0A1H1RN71</accession>
<dbReference type="InterPro" id="IPR016292">
    <property type="entry name" value="Epoxide_hydrolase"/>
</dbReference>
<dbReference type="AlphaFoldDB" id="A0A1H1RN71"/>
<dbReference type="PIRSF" id="PIRSF001112">
    <property type="entry name" value="Epoxide_hydrolase"/>
    <property type="match status" value="1"/>
</dbReference>
<protein>
    <submittedName>
        <fullName evidence="6">Pimeloyl-ACP methyl ester carboxylesterase</fullName>
    </submittedName>
</protein>
<dbReference type="InterPro" id="IPR010497">
    <property type="entry name" value="Epoxide_hydro_N"/>
</dbReference>
<gene>
    <name evidence="6" type="ORF">SAMN04489812_1706</name>
</gene>
<keyword evidence="7" id="KW-1185">Reference proteome</keyword>
<keyword evidence="3" id="KW-0378">Hydrolase</keyword>
<evidence type="ECO:0000313" key="7">
    <source>
        <dbReference type="Proteomes" id="UP000199103"/>
    </source>
</evidence>
<keyword evidence="2" id="KW-0058">Aromatic hydrocarbons catabolism</keyword>
<dbReference type="PANTHER" id="PTHR21661:SF35">
    <property type="entry name" value="EPOXIDE HYDROLASE"/>
    <property type="match status" value="1"/>
</dbReference>
<dbReference type="InterPro" id="IPR000639">
    <property type="entry name" value="Epox_hydrolase-like"/>
</dbReference>
<evidence type="ECO:0000313" key="6">
    <source>
        <dbReference type="EMBL" id="SDS36986.1"/>
    </source>
</evidence>
<dbReference type="InterPro" id="IPR029058">
    <property type="entry name" value="AB_hydrolase_fold"/>
</dbReference>
<dbReference type="RefSeq" id="WP_091522923.1">
    <property type="nucleotide sequence ID" value="NZ_LT629772.1"/>
</dbReference>
<feature type="domain" description="Epoxide hydrolase N-terminal" evidence="5">
    <location>
        <begin position="2"/>
        <end position="105"/>
    </location>
</feature>
<feature type="active site" description="Proton acceptor" evidence="4">
    <location>
        <position position="357"/>
    </location>
</feature>
<comment type="similarity">
    <text evidence="1">Belongs to the peptidase S33 family.</text>
</comment>
<dbReference type="PRINTS" id="PR00412">
    <property type="entry name" value="EPOXHYDRLASE"/>
</dbReference>
<feature type="active site" description="Nucleophile" evidence="4">
    <location>
        <position position="171"/>
    </location>
</feature>
<evidence type="ECO:0000256" key="1">
    <source>
        <dbReference type="ARBA" id="ARBA00010088"/>
    </source>
</evidence>
<evidence type="ECO:0000256" key="3">
    <source>
        <dbReference type="ARBA" id="ARBA00022801"/>
    </source>
</evidence>
<dbReference type="SUPFAM" id="SSF53474">
    <property type="entry name" value="alpha/beta-Hydrolases"/>
    <property type="match status" value="1"/>
</dbReference>
<evidence type="ECO:0000256" key="4">
    <source>
        <dbReference type="PIRSR" id="PIRSR001112-1"/>
    </source>
</evidence>
<name>A0A1H1RN71_9ACTN</name>
<feature type="active site" description="Proton donor" evidence="4">
    <location>
        <position position="305"/>
    </location>
</feature>
<dbReference type="EMBL" id="LT629772">
    <property type="protein sequence ID" value="SDS36986.1"/>
    <property type="molecule type" value="Genomic_DNA"/>
</dbReference>
<proteinExistence type="inferred from homology"/>
<organism evidence="6 7">
    <name type="scientific">Microlunatus soli</name>
    <dbReference type="NCBI Taxonomy" id="630515"/>
    <lineage>
        <taxon>Bacteria</taxon>
        <taxon>Bacillati</taxon>
        <taxon>Actinomycetota</taxon>
        <taxon>Actinomycetes</taxon>
        <taxon>Propionibacteriales</taxon>
        <taxon>Propionibacteriaceae</taxon>
        <taxon>Microlunatus</taxon>
    </lineage>
</organism>
<dbReference type="STRING" id="630515.SAMN04489812_1706"/>